<feature type="signal peptide" evidence="8">
    <location>
        <begin position="1"/>
        <end position="20"/>
    </location>
</feature>
<evidence type="ECO:0000256" key="1">
    <source>
        <dbReference type="ARBA" id="ARBA00000032"/>
    </source>
</evidence>
<dbReference type="CDD" id="cd07061">
    <property type="entry name" value="HP_HAP_like"/>
    <property type="match status" value="1"/>
</dbReference>
<dbReference type="Gene3D" id="3.40.50.1240">
    <property type="entry name" value="Phosphoglycerate mutase-like"/>
    <property type="match status" value="1"/>
</dbReference>
<dbReference type="InterPro" id="IPR029033">
    <property type="entry name" value="His_PPase_superfam"/>
</dbReference>
<reference evidence="9" key="1">
    <citation type="submission" date="2020-08" db="EMBL/GenBank/DDBJ databases">
        <title>Genome sequencing and assembly of the red palm weevil Rhynchophorus ferrugineus.</title>
        <authorList>
            <person name="Dias G.B."/>
            <person name="Bergman C.M."/>
            <person name="Manee M."/>
        </authorList>
    </citation>
    <scope>NUCLEOTIDE SEQUENCE</scope>
    <source>
        <strain evidence="9">AA-2017</strain>
        <tissue evidence="9">Whole larva</tissue>
    </source>
</reference>
<dbReference type="Proteomes" id="UP000625711">
    <property type="component" value="Unassembled WGS sequence"/>
</dbReference>
<keyword evidence="10" id="KW-1185">Reference proteome</keyword>
<dbReference type="PANTHER" id="PTHR11567">
    <property type="entry name" value="ACID PHOSPHATASE-RELATED"/>
    <property type="match status" value="1"/>
</dbReference>
<evidence type="ECO:0000256" key="6">
    <source>
        <dbReference type="ARBA" id="ARBA00023157"/>
    </source>
</evidence>
<protein>
    <recommendedName>
        <fullName evidence="3">acid phosphatase</fullName>
        <ecNumber evidence="3">3.1.3.2</ecNumber>
    </recommendedName>
</protein>
<comment type="catalytic activity">
    <reaction evidence="1">
        <text>a phosphate monoester + H2O = an alcohol + phosphate</text>
        <dbReference type="Rhea" id="RHEA:15017"/>
        <dbReference type="ChEBI" id="CHEBI:15377"/>
        <dbReference type="ChEBI" id="CHEBI:30879"/>
        <dbReference type="ChEBI" id="CHEBI:43474"/>
        <dbReference type="ChEBI" id="CHEBI:67140"/>
        <dbReference type="EC" id="3.1.3.2"/>
    </reaction>
</comment>
<dbReference type="PROSITE" id="PS00616">
    <property type="entry name" value="HIS_ACID_PHOSPHAT_1"/>
    <property type="match status" value="1"/>
</dbReference>
<dbReference type="InterPro" id="IPR050645">
    <property type="entry name" value="Histidine_acid_phosphatase"/>
</dbReference>
<organism evidence="9 10">
    <name type="scientific">Rhynchophorus ferrugineus</name>
    <name type="common">Red palm weevil</name>
    <name type="synonym">Curculio ferrugineus</name>
    <dbReference type="NCBI Taxonomy" id="354439"/>
    <lineage>
        <taxon>Eukaryota</taxon>
        <taxon>Metazoa</taxon>
        <taxon>Ecdysozoa</taxon>
        <taxon>Arthropoda</taxon>
        <taxon>Hexapoda</taxon>
        <taxon>Insecta</taxon>
        <taxon>Pterygota</taxon>
        <taxon>Neoptera</taxon>
        <taxon>Endopterygota</taxon>
        <taxon>Coleoptera</taxon>
        <taxon>Polyphaga</taxon>
        <taxon>Cucujiformia</taxon>
        <taxon>Curculionidae</taxon>
        <taxon>Dryophthorinae</taxon>
        <taxon>Rhynchophorus</taxon>
    </lineage>
</organism>
<evidence type="ECO:0000313" key="10">
    <source>
        <dbReference type="Proteomes" id="UP000625711"/>
    </source>
</evidence>
<dbReference type="OrthoDB" id="10257284at2759"/>
<dbReference type="Pfam" id="PF00328">
    <property type="entry name" value="His_Phos_2"/>
    <property type="match status" value="1"/>
</dbReference>
<evidence type="ECO:0000256" key="7">
    <source>
        <dbReference type="ARBA" id="ARBA00023180"/>
    </source>
</evidence>
<keyword evidence="4 8" id="KW-0732">Signal</keyword>
<evidence type="ECO:0000256" key="4">
    <source>
        <dbReference type="ARBA" id="ARBA00022729"/>
    </source>
</evidence>
<dbReference type="GO" id="GO:0003993">
    <property type="term" value="F:acid phosphatase activity"/>
    <property type="evidence" value="ECO:0007669"/>
    <property type="project" value="UniProtKB-EC"/>
</dbReference>
<feature type="chain" id="PRO_5032578242" description="acid phosphatase" evidence="8">
    <location>
        <begin position="21"/>
        <end position="378"/>
    </location>
</feature>
<name>A0A834I3Q3_RHYFE</name>
<dbReference type="InterPro" id="IPR000560">
    <property type="entry name" value="His_Pase_clade-2"/>
</dbReference>
<evidence type="ECO:0000313" key="9">
    <source>
        <dbReference type="EMBL" id="KAF7266412.1"/>
    </source>
</evidence>
<evidence type="ECO:0000256" key="5">
    <source>
        <dbReference type="ARBA" id="ARBA00022801"/>
    </source>
</evidence>
<dbReference type="InterPro" id="IPR033379">
    <property type="entry name" value="Acid_Pase_AS"/>
</dbReference>
<dbReference type="AlphaFoldDB" id="A0A834I3Q3"/>
<keyword evidence="7" id="KW-0325">Glycoprotein</keyword>
<keyword evidence="6" id="KW-1015">Disulfide bond</keyword>
<evidence type="ECO:0000256" key="2">
    <source>
        <dbReference type="ARBA" id="ARBA00005375"/>
    </source>
</evidence>
<comment type="similarity">
    <text evidence="2">Belongs to the histidine acid phosphatase family.</text>
</comment>
<dbReference type="EC" id="3.1.3.2" evidence="3"/>
<accession>A0A834I3Q3</accession>
<evidence type="ECO:0000256" key="8">
    <source>
        <dbReference type="SAM" id="SignalP"/>
    </source>
</evidence>
<sequence>MKLLVHVAILLGGYTVLVEAQSSTLQLVHVLFRHGDRNPDLSSLWSSNPYYNESFYREGYGQLTNAGKRTEYRLGQLLRLRYNSFLGTEWNINTLDVRSTDYNRTKMSAQLVLAGLWPPKQRDVWSPLLSWQPIPYNYYKTSEDKELSITSACSNVGKEFYGLLSEENIANYLDTRYGETFDILNKNTGLTGNIYNAANTYFGMLVQDQLGFRLPRWTEAIYPEPLHSAAVDIYYLLTNNTNLRQLTAGYFLRKILSDSASKIDGTLTPSSRKMFLYSAHENNIGTLLLSLEAYKITDIPPYGGHVLIELHKIRGVYGFRLFYGNYESFQPIPVKLPNCSYFCPYDDFLAQVAELIPEDSECGDPNTRFEDISVKLTH</sequence>
<dbReference type="PANTHER" id="PTHR11567:SF211">
    <property type="entry name" value="PROSTATIC ACID PHOSPHATASE"/>
    <property type="match status" value="1"/>
</dbReference>
<comment type="caution">
    <text evidence="9">The sequence shown here is derived from an EMBL/GenBank/DDBJ whole genome shotgun (WGS) entry which is preliminary data.</text>
</comment>
<keyword evidence="5" id="KW-0378">Hydrolase</keyword>
<dbReference type="SUPFAM" id="SSF53254">
    <property type="entry name" value="Phosphoglycerate mutase-like"/>
    <property type="match status" value="1"/>
</dbReference>
<evidence type="ECO:0000256" key="3">
    <source>
        <dbReference type="ARBA" id="ARBA00012646"/>
    </source>
</evidence>
<gene>
    <name evidence="9" type="ORF">GWI33_020243</name>
</gene>
<proteinExistence type="inferred from homology"/>
<dbReference type="EMBL" id="JAACXV010014546">
    <property type="protein sequence ID" value="KAF7266412.1"/>
    <property type="molecule type" value="Genomic_DNA"/>
</dbReference>